<gene>
    <name evidence="8" type="primary">iucD</name>
    <name evidence="8" type="ORF">GCM10010082_19990</name>
</gene>
<dbReference type="PANTHER" id="PTHR42802:SF1">
    <property type="entry name" value="L-ORNITHINE N(5)-MONOOXYGENASE"/>
    <property type="match status" value="1"/>
</dbReference>
<dbReference type="Gene3D" id="3.50.50.60">
    <property type="entry name" value="FAD/NAD(P)-binding domain"/>
    <property type="match status" value="1"/>
</dbReference>
<comment type="caution">
    <text evidence="8">The sequence shown here is derived from an EMBL/GenBank/DDBJ whole genome shotgun (WGS) entry which is preliminary data.</text>
</comment>
<reference evidence="9" key="1">
    <citation type="journal article" date="2019" name="Int. J. Syst. Evol. Microbiol.">
        <title>The Global Catalogue of Microorganisms (GCM) 10K type strain sequencing project: providing services to taxonomists for standard genome sequencing and annotation.</title>
        <authorList>
            <consortium name="The Broad Institute Genomics Platform"/>
            <consortium name="The Broad Institute Genome Sequencing Center for Infectious Disease"/>
            <person name="Wu L."/>
            <person name="Ma J."/>
        </authorList>
    </citation>
    <scope>NUCLEOTIDE SEQUENCE [LARGE SCALE GENOMIC DNA]</scope>
    <source>
        <strain evidence="9">KCTC 42082</strain>
    </source>
</reference>
<keyword evidence="7" id="KW-0560">Oxidoreductase</keyword>
<evidence type="ECO:0000256" key="4">
    <source>
        <dbReference type="ARBA" id="ARBA00022630"/>
    </source>
</evidence>
<evidence type="ECO:0000256" key="1">
    <source>
        <dbReference type="ARBA" id="ARBA00001974"/>
    </source>
</evidence>
<comment type="pathway">
    <text evidence="2">Siderophore biosynthesis.</text>
</comment>
<name>A0ABQ3FJA3_9GAMM</name>
<dbReference type="EMBL" id="BMZM01000002">
    <property type="protein sequence ID" value="GHC26749.1"/>
    <property type="molecule type" value="Genomic_DNA"/>
</dbReference>
<dbReference type="Pfam" id="PF13434">
    <property type="entry name" value="Lys_Orn_oxgnase"/>
    <property type="match status" value="1"/>
</dbReference>
<keyword evidence="9" id="KW-1185">Reference proteome</keyword>
<organism evidence="8 9">
    <name type="scientific">Kushneria pakistanensis</name>
    <dbReference type="NCBI Taxonomy" id="1508770"/>
    <lineage>
        <taxon>Bacteria</taxon>
        <taxon>Pseudomonadati</taxon>
        <taxon>Pseudomonadota</taxon>
        <taxon>Gammaproteobacteria</taxon>
        <taxon>Oceanospirillales</taxon>
        <taxon>Halomonadaceae</taxon>
        <taxon>Kushneria</taxon>
    </lineage>
</organism>
<dbReference type="PANTHER" id="PTHR42802">
    <property type="entry name" value="MONOOXYGENASE"/>
    <property type="match status" value="1"/>
</dbReference>
<dbReference type="Proteomes" id="UP000604243">
    <property type="component" value="Unassembled WGS sequence"/>
</dbReference>
<evidence type="ECO:0000256" key="7">
    <source>
        <dbReference type="ARBA" id="ARBA00023002"/>
    </source>
</evidence>
<evidence type="ECO:0000256" key="5">
    <source>
        <dbReference type="ARBA" id="ARBA00022827"/>
    </source>
</evidence>
<dbReference type="SUPFAM" id="SSF51905">
    <property type="entry name" value="FAD/NAD(P)-binding domain"/>
    <property type="match status" value="2"/>
</dbReference>
<keyword evidence="4" id="KW-0285">Flavoprotein</keyword>
<dbReference type="InterPro" id="IPR025700">
    <property type="entry name" value="Lys/Orn_oxygenase"/>
</dbReference>
<sequence length="436" mass="49634">MLPNMADTPELLDLAGIGAGPFNLSIAALAADRLPTLSTRFFDRQQRYAWHEGMMLPDTHLQTGFLKDLVTGIDPTSRWSFLNYLVQHRRFYRFLNAELSTVSRAEFSDYLRWAAEGLDNVWLNHSVREIDHDGEHFCLRTDTRTFRARHLCLGSGKTPWLPTFACEYQGERCLHAESIAWHARDFTNQRVVIVGGGQSGADIFINALRGHWGPPKSLHWLSRRRNFQPLDETAFTNEYFTPGYTSQFAELDERVRHREVSAQKYASDGITPAALTEIYQTLYHRFDVMNEPRWAHLLPHREAVNMTRTGDAFVLEARHGTTDLLERFDADVVIFATGFESRLPECMAPLADRISRDEQGAPSVGRHFLLDWQGDGDSRIYAVNAGRTRYGIAEPQLSLMAWRSAVILNHLSGQAHFDLDDDPGPVTWSPQGRESS</sequence>
<evidence type="ECO:0000256" key="3">
    <source>
        <dbReference type="ARBA" id="ARBA00007588"/>
    </source>
</evidence>
<evidence type="ECO:0000313" key="8">
    <source>
        <dbReference type="EMBL" id="GHC26749.1"/>
    </source>
</evidence>
<evidence type="ECO:0000313" key="9">
    <source>
        <dbReference type="Proteomes" id="UP000604243"/>
    </source>
</evidence>
<keyword evidence="6" id="KW-0521">NADP</keyword>
<evidence type="ECO:0000256" key="2">
    <source>
        <dbReference type="ARBA" id="ARBA00004924"/>
    </source>
</evidence>
<keyword evidence="5" id="KW-0274">FAD</keyword>
<evidence type="ECO:0000256" key="6">
    <source>
        <dbReference type="ARBA" id="ARBA00022857"/>
    </source>
</evidence>
<dbReference type="InterPro" id="IPR036188">
    <property type="entry name" value="FAD/NAD-bd_sf"/>
</dbReference>
<accession>A0ABQ3FJA3</accession>
<protein>
    <submittedName>
        <fullName evidence="8">Lysine 6-monooxygenase</fullName>
    </submittedName>
</protein>
<comment type="similarity">
    <text evidence="3">Belongs to the lysine N(6)-hydroxylase/L-ornithine N(5)-oxygenase family.</text>
</comment>
<comment type="cofactor">
    <cofactor evidence="1">
        <name>FAD</name>
        <dbReference type="ChEBI" id="CHEBI:57692"/>
    </cofactor>
</comment>
<proteinExistence type="inferred from homology"/>